<protein>
    <recommendedName>
        <fullName evidence="2">DUF4455 domain-containing protein</fullName>
    </recommendedName>
</protein>
<evidence type="ECO:0000313" key="4">
    <source>
        <dbReference type="Proteomes" id="UP000826234"/>
    </source>
</evidence>
<feature type="coiled-coil region" evidence="1">
    <location>
        <begin position="486"/>
        <end position="517"/>
    </location>
</feature>
<evidence type="ECO:0000259" key="2">
    <source>
        <dbReference type="Pfam" id="PF14643"/>
    </source>
</evidence>
<evidence type="ECO:0000313" key="3">
    <source>
        <dbReference type="EMBL" id="KAH0615380.1"/>
    </source>
</evidence>
<evidence type="ECO:0000256" key="1">
    <source>
        <dbReference type="SAM" id="Coils"/>
    </source>
</evidence>
<proteinExistence type="predicted"/>
<sequence>MASPGVTRLVPSGKVYRQIFDDEINLVRTLGEVRSRLAQHKIPQIPGRIPLVRETETCSGNGFLSHRQQTWVEGMPNDDYIENPVHYKETTTLESLKNQESDSVIAAREVRGLAEVTIPEKKNSNIIERLSESRKCRYNEAVAKLKQELAHIGKEMELHFLEPGKLFLAKLSESDQTIESLFQRAANDTNLETYTMQDFEQIWDLVFQETLKKRQWIRELDEALRQAEVDRAERIKVLLTRYTKILEDIAYLLTSDVHRFIHKEAMMINQALLANRRAIAKLFVNLMEADLKRDVAHRWRLEERIKIWKVVQKENIIASFRTFMESERIQNPSTVKMELENMLRDQLLLAEKRRTLLFSLCNLLPLLHSKAEVNEWYESVIALNKRIDTHNVQCMMRIRIQYEKVCQECLSKVQESKQKLLKMKICTEEEAEKIVNPNFFQLVGNLQSRFEREMEKMDDDLEHLAKHTEVNCRLLYQYFQDALVLLDAHQQRLSHQEDELHNKLNECRNKHENLNKIEPVKALATLAIHPNLLYIMLILSFLSPFLATIGNQLREVHLDISVDKLRVQSSDEKLKSQLEKVYAALDFIRTGYITFHQDLLSKVTAHPDHILHELISYSSSISRYFHVKEIYKGREERNMLTNNENKNRKIPMELDKEEQTMRNHTKKAKHIDETDFNFKREMRKYNNKAKYREVTELNSEDEMIVEEYEQEEED</sequence>
<feature type="domain" description="DUF4455" evidence="2">
    <location>
        <begin position="132"/>
        <end position="515"/>
    </location>
</feature>
<keyword evidence="4" id="KW-1185">Reference proteome</keyword>
<keyword evidence="1" id="KW-0175">Coiled coil</keyword>
<dbReference type="PANTHER" id="PTHR21444">
    <property type="entry name" value="COILED-COIL DOMAIN-CONTAINING PROTEIN 180"/>
    <property type="match status" value="1"/>
</dbReference>
<dbReference type="EMBL" id="JAIPUX010005291">
    <property type="protein sequence ID" value="KAH0615380.1"/>
    <property type="molecule type" value="Genomic_DNA"/>
</dbReference>
<accession>A0ABQ7SDI2</accession>
<dbReference type="Pfam" id="PF14643">
    <property type="entry name" value="DUF4455"/>
    <property type="match status" value="2"/>
</dbReference>
<gene>
    <name evidence="3" type="ORF">JD844_004562</name>
</gene>
<comment type="caution">
    <text evidence="3">The sequence shown here is derived from an EMBL/GenBank/DDBJ whole genome shotgun (WGS) entry which is preliminary data.</text>
</comment>
<name>A0ABQ7SDI2_PHRPL</name>
<dbReference type="Proteomes" id="UP000826234">
    <property type="component" value="Unassembled WGS sequence"/>
</dbReference>
<dbReference type="InterPro" id="IPR028089">
    <property type="entry name" value="DUF4455"/>
</dbReference>
<reference evidence="3 4" key="1">
    <citation type="journal article" date="2022" name="Gigascience">
        <title>A chromosome-level genome assembly and annotation of the desert horned lizard, Phrynosoma platyrhinos, provides insight into chromosomal rearrangements among reptiles.</title>
        <authorList>
            <person name="Koochekian N."/>
            <person name="Ascanio A."/>
            <person name="Farleigh K."/>
            <person name="Card D.C."/>
            <person name="Schield D.R."/>
            <person name="Castoe T.A."/>
            <person name="Jezkova T."/>
        </authorList>
    </citation>
    <scope>NUCLEOTIDE SEQUENCE [LARGE SCALE GENOMIC DNA]</scope>
    <source>
        <strain evidence="3">NK-2021</strain>
    </source>
</reference>
<dbReference type="PANTHER" id="PTHR21444:SF14">
    <property type="entry name" value="COILED-COIL DOMAIN-CONTAINING PROTEIN 180"/>
    <property type="match status" value="1"/>
</dbReference>
<organism evidence="3 4">
    <name type="scientific">Phrynosoma platyrhinos</name>
    <name type="common">Desert horned lizard</name>
    <dbReference type="NCBI Taxonomy" id="52577"/>
    <lineage>
        <taxon>Eukaryota</taxon>
        <taxon>Metazoa</taxon>
        <taxon>Chordata</taxon>
        <taxon>Craniata</taxon>
        <taxon>Vertebrata</taxon>
        <taxon>Euteleostomi</taxon>
        <taxon>Lepidosauria</taxon>
        <taxon>Squamata</taxon>
        <taxon>Bifurcata</taxon>
        <taxon>Unidentata</taxon>
        <taxon>Episquamata</taxon>
        <taxon>Toxicofera</taxon>
        <taxon>Iguania</taxon>
        <taxon>Phrynosomatidae</taxon>
        <taxon>Phrynosomatinae</taxon>
        <taxon>Phrynosoma</taxon>
    </lineage>
</organism>
<feature type="domain" description="DUF4455" evidence="2">
    <location>
        <begin position="551"/>
        <end position="632"/>
    </location>
</feature>